<dbReference type="SUPFAM" id="SSF56219">
    <property type="entry name" value="DNase I-like"/>
    <property type="match status" value="1"/>
</dbReference>
<dbReference type="PANTHER" id="PTHR12121">
    <property type="entry name" value="CARBON CATABOLITE REPRESSOR PROTEIN 4"/>
    <property type="match status" value="1"/>
</dbReference>
<comment type="caution">
    <text evidence="2">The sequence shown here is derived from an EMBL/GenBank/DDBJ whole genome shotgun (WGS) entry which is preliminary data.</text>
</comment>
<sequence length="691" mass="79049">IGNGRLDARVVNEQDQKELKERLIGNLDLLEKAEDGKQMRTVDRRSLGFVRLDFYGQTLLFCTTHLMTASRDLSGRVRTEELCTINSMMSDLVNPDDAVILCGDFNINSRGGAHDFIWTKKFMKGEKDVAKDRFVKVLDEFSSISMEKFKISRKTIGEVQEIDTNGDALIKFENVGEEETSARLEWVSQKDFKKLRSLDHTGYEKNGEERRFVWERTDGRELKMRDAYNDIYGSNEASSTVTGMREETIDYVFFDEDLLSLKEKSLLKCQRVMPNDEEPSDHIPLVVTFALPSAEVQLREGVRRIHHHLTSLLSEGKTGEKLAIQVLLPLMQEAVEAARKQNLRSWLLSGNRREEEEGDPSPRKAMLTRKMSLKQQDLPKRPEKRGQGGLRQPSRVPEGDFCVPKDFDWKMSTKENYVQEIIGQVSDESYATKYRDFRKLCDAEYHGLYNMDRQTWQDKQIDELLKGKTRDTPPWLLYTCGPMGVGKSFTLEWLNKEGYLNIQDNMVKIDPDAIKEMSAYMMEIAQAAAMAQNLNVWVDGSLKDAEWYAQQFEKIRAKYRDYHIAIFYIGADEQTILNRVKQRAEDPSNGVVPLELVRESMASMVTSAKQTPLTTVEFGKARFLLVEFAPKHRSPGTNGHHPVYAHIRGLSPVLATAELDQRVLREFGASLADLAVDFGRALLNLRGTQIL</sequence>
<keyword evidence="3" id="KW-1185">Reference proteome</keyword>
<dbReference type="OrthoDB" id="430679at2759"/>
<dbReference type="InterPro" id="IPR027417">
    <property type="entry name" value="P-loop_NTPase"/>
</dbReference>
<evidence type="ECO:0000313" key="2">
    <source>
        <dbReference type="EMBL" id="CAE7209822.1"/>
    </source>
</evidence>
<evidence type="ECO:0008006" key="4">
    <source>
        <dbReference type="Google" id="ProtNLM"/>
    </source>
</evidence>
<accession>A0A812JII8</accession>
<feature type="non-terminal residue" evidence="2">
    <location>
        <position position="691"/>
    </location>
</feature>
<dbReference type="GO" id="GO:0000175">
    <property type="term" value="F:3'-5'-RNA exonuclease activity"/>
    <property type="evidence" value="ECO:0007669"/>
    <property type="project" value="TreeGrafter"/>
</dbReference>
<gene>
    <name evidence="2" type="ORF">SPIL2461_LOCUS2228</name>
</gene>
<dbReference type="InterPro" id="IPR036691">
    <property type="entry name" value="Endo/exonu/phosph_ase_sf"/>
</dbReference>
<evidence type="ECO:0000313" key="3">
    <source>
        <dbReference type="Proteomes" id="UP000649617"/>
    </source>
</evidence>
<dbReference type="EMBL" id="CAJNIZ010002371">
    <property type="protein sequence ID" value="CAE7209822.1"/>
    <property type="molecule type" value="Genomic_DNA"/>
</dbReference>
<dbReference type="SUPFAM" id="SSF52540">
    <property type="entry name" value="P-loop containing nucleoside triphosphate hydrolases"/>
    <property type="match status" value="1"/>
</dbReference>
<feature type="non-terminal residue" evidence="2">
    <location>
        <position position="1"/>
    </location>
</feature>
<organism evidence="2 3">
    <name type="scientific">Symbiodinium pilosum</name>
    <name type="common">Dinoflagellate</name>
    <dbReference type="NCBI Taxonomy" id="2952"/>
    <lineage>
        <taxon>Eukaryota</taxon>
        <taxon>Sar</taxon>
        <taxon>Alveolata</taxon>
        <taxon>Dinophyceae</taxon>
        <taxon>Suessiales</taxon>
        <taxon>Symbiodiniaceae</taxon>
        <taxon>Symbiodinium</taxon>
    </lineage>
</organism>
<feature type="compositionally biased region" description="Basic and acidic residues" evidence="1">
    <location>
        <begin position="377"/>
        <end position="386"/>
    </location>
</feature>
<reference evidence="2" key="1">
    <citation type="submission" date="2021-02" db="EMBL/GenBank/DDBJ databases">
        <authorList>
            <person name="Dougan E. K."/>
            <person name="Rhodes N."/>
            <person name="Thang M."/>
            <person name="Chan C."/>
        </authorList>
    </citation>
    <scope>NUCLEOTIDE SEQUENCE</scope>
</reference>
<dbReference type="Gene3D" id="3.60.10.10">
    <property type="entry name" value="Endonuclease/exonuclease/phosphatase"/>
    <property type="match status" value="1"/>
</dbReference>
<feature type="region of interest" description="Disordered" evidence="1">
    <location>
        <begin position="352"/>
        <end position="397"/>
    </location>
</feature>
<dbReference type="Gene3D" id="3.40.50.300">
    <property type="entry name" value="P-loop containing nucleotide triphosphate hydrolases"/>
    <property type="match status" value="1"/>
</dbReference>
<proteinExistence type="predicted"/>
<dbReference type="InterPro" id="IPR050410">
    <property type="entry name" value="CCR4/nocturin_mRNA_transcr"/>
</dbReference>
<protein>
    <recommendedName>
        <fullName evidence="4">Zeta toxin domain-containing protein</fullName>
    </recommendedName>
</protein>
<name>A0A812JII8_SYMPI</name>
<dbReference type="AlphaFoldDB" id="A0A812JII8"/>
<dbReference type="Proteomes" id="UP000649617">
    <property type="component" value="Unassembled WGS sequence"/>
</dbReference>
<dbReference type="PANTHER" id="PTHR12121:SF36">
    <property type="entry name" value="ENDONUCLEASE_EXONUCLEASE_PHOSPHATASE DOMAIN-CONTAINING PROTEIN"/>
    <property type="match status" value="1"/>
</dbReference>
<evidence type="ECO:0000256" key="1">
    <source>
        <dbReference type="SAM" id="MobiDB-lite"/>
    </source>
</evidence>